<dbReference type="Pfam" id="PF00085">
    <property type="entry name" value="Thioredoxin"/>
    <property type="match status" value="2"/>
</dbReference>
<evidence type="ECO:0000313" key="19">
    <source>
        <dbReference type="Proteomes" id="UP001465668"/>
    </source>
</evidence>
<evidence type="ECO:0000256" key="5">
    <source>
        <dbReference type="ARBA" id="ARBA00012723"/>
    </source>
</evidence>
<dbReference type="InterPro" id="IPR005792">
    <property type="entry name" value="Prot_disulphide_isomerase"/>
</dbReference>
<evidence type="ECO:0000256" key="9">
    <source>
        <dbReference type="ARBA" id="ARBA00023157"/>
    </source>
</evidence>
<evidence type="ECO:0000256" key="7">
    <source>
        <dbReference type="ARBA" id="ARBA00022737"/>
    </source>
</evidence>
<dbReference type="InterPro" id="IPR005788">
    <property type="entry name" value="PDI_thioredoxin-like_dom"/>
</dbReference>
<evidence type="ECO:0000256" key="15">
    <source>
        <dbReference type="SAM" id="MobiDB-lite"/>
    </source>
</evidence>
<dbReference type="SUPFAM" id="SSF52833">
    <property type="entry name" value="Thioredoxin-like"/>
    <property type="match status" value="4"/>
</dbReference>
<feature type="domain" description="Thioredoxin" evidence="17">
    <location>
        <begin position="333"/>
        <end position="463"/>
    </location>
</feature>
<evidence type="ECO:0000256" key="13">
    <source>
        <dbReference type="RuleBase" id="RU004208"/>
    </source>
</evidence>
<dbReference type="NCBIfam" id="TIGR01130">
    <property type="entry name" value="ER_PDI_fam"/>
    <property type="match status" value="1"/>
</dbReference>
<dbReference type="NCBIfam" id="TIGR01126">
    <property type="entry name" value="pdi_dom"/>
    <property type="match status" value="2"/>
</dbReference>
<reference evidence="18 19" key="1">
    <citation type="submission" date="2024-02" db="EMBL/GenBank/DDBJ databases">
        <title>First draft genome assembly of two strains of Seiridium cardinale.</title>
        <authorList>
            <person name="Emiliani G."/>
            <person name="Scali E."/>
        </authorList>
    </citation>
    <scope>NUCLEOTIDE SEQUENCE [LARGE SCALE GENOMIC DNA]</scope>
    <source>
        <strain evidence="18 19">BM-138-000479</strain>
    </source>
</reference>
<evidence type="ECO:0000256" key="16">
    <source>
        <dbReference type="SAM" id="Phobius"/>
    </source>
</evidence>
<evidence type="ECO:0000256" key="3">
    <source>
        <dbReference type="ARBA" id="ARBA00004319"/>
    </source>
</evidence>
<keyword evidence="16" id="KW-0812">Transmembrane</keyword>
<protein>
    <recommendedName>
        <fullName evidence="12 14">Protein disulfide-isomerase</fullName>
        <ecNumber evidence="5 14">5.3.4.1</ecNumber>
    </recommendedName>
</protein>
<keyword evidence="8" id="KW-0256">Endoplasmic reticulum</keyword>
<feature type="chain" id="PRO_5044972567" description="Protein disulfide-isomerase" evidence="14">
    <location>
        <begin position="19"/>
        <end position="655"/>
    </location>
</feature>
<evidence type="ECO:0000256" key="8">
    <source>
        <dbReference type="ARBA" id="ARBA00022824"/>
    </source>
</evidence>
<evidence type="ECO:0000256" key="1">
    <source>
        <dbReference type="ARBA" id="ARBA00001182"/>
    </source>
</evidence>
<accession>A0ABR2XI32</accession>
<evidence type="ECO:0000256" key="11">
    <source>
        <dbReference type="ARBA" id="ARBA00023284"/>
    </source>
</evidence>
<evidence type="ECO:0000256" key="10">
    <source>
        <dbReference type="ARBA" id="ARBA00023235"/>
    </source>
</evidence>
<gene>
    <name evidence="18" type="ORF">SCAR479_09811</name>
</gene>
<dbReference type="Gene3D" id="3.40.30.10">
    <property type="entry name" value="Glutaredoxin"/>
    <property type="match status" value="4"/>
</dbReference>
<keyword evidence="11" id="KW-0676">Redox-active center</keyword>
<comment type="catalytic activity">
    <reaction evidence="1 14">
        <text>Catalyzes the rearrangement of -S-S- bonds in proteins.</text>
        <dbReference type="EC" id="5.3.4.1"/>
    </reaction>
</comment>
<feature type="compositionally biased region" description="Low complexity" evidence="15">
    <location>
        <begin position="475"/>
        <end position="491"/>
    </location>
</feature>
<evidence type="ECO:0000256" key="12">
    <source>
        <dbReference type="ARBA" id="ARBA00039846"/>
    </source>
</evidence>
<keyword evidence="7" id="KW-0677">Repeat</keyword>
<dbReference type="EC" id="5.3.4.1" evidence="5 14"/>
<comment type="caution">
    <text evidence="18">The sequence shown here is derived from an EMBL/GenBank/DDBJ whole genome shotgun (WGS) entry which is preliminary data.</text>
</comment>
<evidence type="ECO:0000256" key="4">
    <source>
        <dbReference type="ARBA" id="ARBA00006347"/>
    </source>
</evidence>
<evidence type="ECO:0000256" key="6">
    <source>
        <dbReference type="ARBA" id="ARBA00022729"/>
    </source>
</evidence>
<feature type="domain" description="Thioredoxin" evidence="17">
    <location>
        <begin position="7"/>
        <end position="126"/>
    </location>
</feature>
<dbReference type="InterPro" id="IPR036249">
    <property type="entry name" value="Thioredoxin-like_sf"/>
</dbReference>
<dbReference type="CDD" id="cd02982">
    <property type="entry name" value="PDI_b'_family"/>
    <property type="match status" value="1"/>
</dbReference>
<dbReference type="PANTHER" id="PTHR18929:SF132">
    <property type="entry name" value="PROTEIN DISULFIDE-ISOMERASE A3"/>
    <property type="match status" value="1"/>
</dbReference>
<dbReference type="EMBL" id="JARVKM010000050">
    <property type="protein sequence ID" value="KAK9773479.1"/>
    <property type="molecule type" value="Genomic_DNA"/>
</dbReference>
<dbReference type="InterPro" id="IPR017937">
    <property type="entry name" value="Thioredoxin_CS"/>
</dbReference>
<dbReference type="PANTHER" id="PTHR18929">
    <property type="entry name" value="PROTEIN DISULFIDE ISOMERASE"/>
    <property type="match status" value="1"/>
</dbReference>
<keyword evidence="16" id="KW-0472">Membrane</keyword>
<keyword evidence="16" id="KW-1133">Transmembrane helix</keyword>
<keyword evidence="9" id="KW-1015">Disulfide bond</keyword>
<comment type="similarity">
    <text evidence="4 13">Belongs to the protein disulfide isomerase family.</text>
</comment>
<dbReference type="CDD" id="cd02981">
    <property type="entry name" value="PDI_b_family"/>
    <property type="match status" value="1"/>
</dbReference>
<dbReference type="PROSITE" id="PS51352">
    <property type="entry name" value="THIOREDOXIN_2"/>
    <property type="match status" value="2"/>
</dbReference>
<keyword evidence="10 14" id="KW-0413">Isomerase</keyword>
<evidence type="ECO:0000256" key="14">
    <source>
        <dbReference type="RuleBase" id="RU361130"/>
    </source>
</evidence>
<feature type="transmembrane region" description="Helical" evidence="16">
    <location>
        <begin position="616"/>
        <end position="635"/>
    </location>
</feature>
<organism evidence="18 19">
    <name type="scientific">Seiridium cardinale</name>
    <dbReference type="NCBI Taxonomy" id="138064"/>
    <lineage>
        <taxon>Eukaryota</taxon>
        <taxon>Fungi</taxon>
        <taxon>Dikarya</taxon>
        <taxon>Ascomycota</taxon>
        <taxon>Pezizomycotina</taxon>
        <taxon>Sordariomycetes</taxon>
        <taxon>Xylariomycetidae</taxon>
        <taxon>Amphisphaeriales</taxon>
        <taxon>Sporocadaceae</taxon>
        <taxon>Seiridium</taxon>
    </lineage>
</organism>
<evidence type="ECO:0000256" key="2">
    <source>
        <dbReference type="ARBA" id="ARBA00002692"/>
    </source>
</evidence>
<evidence type="ECO:0000313" key="18">
    <source>
        <dbReference type="EMBL" id="KAK9773479.1"/>
    </source>
</evidence>
<keyword evidence="6 14" id="KW-0732">Signal</keyword>
<sequence>MYRKLAYSLLAAATAVAASDVAQLKTDTFDDFIASNDLVLAEFFAPWCGHCKALAPEYEEAATTLKEKNIKLAKVDCTEEADLCQTYGVEGYPTLKVFRGKENITPYSGQRKANAITSYMIKQSLPAVSEVTKDSLDDFKSTDKVVLVAFLDEADKESSDVFTKTAEKLRDSYPFGSSSDAALAEAEGVKAPAIVLYKTFDEGKSTFTDKFDAEAIETFAKTASTPLVGEVGPETYSGYMSAGLPLAYIFAETPEERKELAEALKPLAEEYRGKINFATIDAKQFGAHAGNLNLPTDKFPSFAIQETVKNQKFPFDLEKKIELASVKSFVDDFAAGKVEPSIKSEPIPETQDNAVTVVVAKSYNDVVLDDSKDVLIEFYAPWCGHCKALAPKYEDLASLYAKSEFKDKVVVAKVDATANDVPDEIQGFPTIKLYPAGAKGEPVTYSGSRTVEDLIKFVKENGKYKAEVEEKAVEETPVAPAATESSSSSSEAAKETTHDELSEFGAIRDFSAPLKPGPVSSVCRSSTPAASPIETNLNTGHFGHDISQPIANSQLSYYTTTMSARMASAGARGLLATSRHMQSTATRTFSSTSSKLADATVALPARKPVGAFRGGLFGFLLGSTLAGAGVYGYVLQEYKASNELLTEDIYVRFCI</sequence>
<dbReference type="PROSITE" id="PS00194">
    <property type="entry name" value="THIOREDOXIN_1"/>
    <property type="match status" value="2"/>
</dbReference>
<feature type="region of interest" description="Disordered" evidence="15">
    <location>
        <begin position="468"/>
        <end position="499"/>
    </location>
</feature>
<dbReference type="Pfam" id="PF13848">
    <property type="entry name" value="Thioredoxin_6"/>
    <property type="match status" value="1"/>
</dbReference>
<comment type="subcellular location">
    <subcellularLocation>
        <location evidence="3">Endoplasmic reticulum lumen</location>
    </subcellularLocation>
</comment>
<dbReference type="PRINTS" id="PR00421">
    <property type="entry name" value="THIOREDOXIN"/>
</dbReference>
<dbReference type="InterPro" id="IPR013766">
    <property type="entry name" value="Thioredoxin_domain"/>
</dbReference>
<proteinExistence type="inferred from homology"/>
<keyword evidence="19" id="KW-1185">Reference proteome</keyword>
<feature type="signal peptide" evidence="14">
    <location>
        <begin position="1"/>
        <end position="18"/>
    </location>
</feature>
<comment type="function">
    <text evidence="2">Participates in the folding of proteins containing disulfide bonds, may be involved in glycosylation, prolyl hydroxylation and triglyceride transfer.</text>
</comment>
<dbReference type="CDD" id="cd02995">
    <property type="entry name" value="PDI_a_PDI_a'_C"/>
    <property type="match status" value="1"/>
</dbReference>
<evidence type="ECO:0000259" key="17">
    <source>
        <dbReference type="PROSITE" id="PS51352"/>
    </source>
</evidence>
<dbReference type="CDD" id="cd02961">
    <property type="entry name" value="PDI_a_family"/>
    <property type="match status" value="1"/>
</dbReference>
<name>A0ABR2XI32_9PEZI</name>
<dbReference type="Proteomes" id="UP001465668">
    <property type="component" value="Unassembled WGS sequence"/>
</dbReference>